<feature type="compositionally biased region" description="Basic residues" evidence="1">
    <location>
        <begin position="145"/>
        <end position="159"/>
    </location>
</feature>
<dbReference type="EMBL" id="ML736773">
    <property type="protein sequence ID" value="KAE8403792.1"/>
    <property type="molecule type" value="Genomic_DNA"/>
</dbReference>
<name>A0A5N7DBM8_9EURO</name>
<accession>A0A5N7DBM8</accession>
<dbReference type="Proteomes" id="UP000325579">
    <property type="component" value="Unassembled WGS sequence"/>
</dbReference>
<proteinExistence type="predicted"/>
<organism evidence="2 3">
    <name type="scientific">Aspergillus pseudonomiae</name>
    <dbReference type="NCBI Taxonomy" id="1506151"/>
    <lineage>
        <taxon>Eukaryota</taxon>
        <taxon>Fungi</taxon>
        <taxon>Dikarya</taxon>
        <taxon>Ascomycota</taxon>
        <taxon>Pezizomycotina</taxon>
        <taxon>Eurotiomycetes</taxon>
        <taxon>Eurotiomycetidae</taxon>
        <taxon>Eurotiales</taxon>
        <taxon>Aspergillaceae</taxon>
        <taxon>Aspergillus</taxon>
        <taxon>Aspergillus subgen. Circumdati</taxon>
    </lineage>
</organism>
<keyword evidence="3" id="KW-1185">Reference proteome</keyword>
<dbReference type="AlphaFoldDB" id="A0A5N7DBM8"/>
<sequence>MTSLLLGGLCFSGRDSGLVCFCFIFAAWRRFMKCIPPFGCCCCCCAQRCRYRFQPTDQCADPSEYPKFKQIQNNIYKTKDLLMFLVDEFPKHRREEKDQGLRQKILHTWSRLISRRFGWLSRALSVRQAKANVDHRNRVLSSFKPHRQRSSLRKLHPPYHRSSVPTRPD</sequence>
<reference evidence="2 3" key="1">
    <citation type="submission" date="2019-04" db="EMBL/GenBank/DDBJ databases">
        <authorList>
            <consortium name="DOE Joint Genome Institute"/>
            <person name="Mondo S."/>
            <person name="Kjaerbolling I."/>
            <person name="Vesth T."/>
            <person name="Frisvad J.C."/>
            <person name="Nybo J.L."/>
            <person name="Theobald S."/>
            <person name="Kildgaard S."/>
            <person name="Isbrandt T."/>
            <person name="Kuo A."/>
            <person name="Sato A."/>
            <person name="Lyhne E.K."/>
            <person name="Kogle M.E."/>
            <person name="Wiebenga A."/>
            <person name="Kun R.S."/>
            <person name="Lubbers R.J."/>
            <person name="Makela M.R."/>
            <person name="Barry K."/>
            <person name="Chovatia M."/>
            <person name="Clum A."/>
            <person name="Daum C."/>
            <person name="Haridas S."/>
            <person name="He G."/>
            <person name="LaButti K."/>
            <person name="Lipzen A."/>
            <person name="Riley R."/>
            <person name="Salamov A."/>
            <person name="Simmons B.A."/>
            <person name="Magnuson J.K."/>
            <person name="Henrissat B."/>
            <person name="Mortensen U.H."/>
            <person name="Larsen T.O."/>
            <person name="Devries R.P."/>
            <person name="Grigoriev I.V."/>
            <person name="Machida M."/>
            <person name="Baker S.E."/>
            <person name="Andersen M.R."/>
            <person name="Cantor M.N."/>
            <person name="Hua S.X."/>
        </authorList>
    </citation>
    <scope>NUCLEOTIDE SEQUENCE [LARGE SCALE GENOMIC DNA]</scope>
    <source>
        <strain evidence="2 3">CBS 119388</strain>
    </source>
</reference>
<protein>
    <submittedName>
        <fullName evidence="2">Uncharacterized protein</fullName>
    </submittedName>
</protein>
<dbReference type="GeneID" id="43663374"/>
<evidence type="ECO:0000313" key="3">
    <source>
        <dbReference type="Proteomes" id="UP000325579"/>
    </source>
</evidence>
<gene>
    <name evidence="2" type="ORF">BDV37DRAFT_127715</name>
</gene>
<evidence type="ECO:0000313" key="2">
    <source>
        <dbReference type="EMBL" id="KAE8403792.1"/>
    </source>
</evidence>
<feature type="region of interest" description="Disordered" evidence="1">
    <location>
        <begin position="145"/>
        <end position="169"/>
    </location>
</feature>
<evidence type="ECO:0000256" key="1">
    <source>
        <dbReference type="SAM" id="MobiDB-lite"/>
    </source>
</evidence>
<dbReference type="RefSeq" id="XP_031941111.1">
    <property type="nucleotide sequence ID" value="XM_032078683.1"/>
</dbReference>